<keyword evidence="8" id="KW-1185">Reference proteome</keyword>
<dbReference type="EMBL" id="JAAWWB010000030">
    <property type="protein sequence ID" value="KAG6745657.1"/>
    <property type="molecule type" value="Genomic_DNA"/>
</dbReference>
<comment type="similarity">
    <text evidence="4">Belongs to the CRWN family.</text>
</comment>
<dbReference type="AlphaFoldDB" id="A0A8X8C972"/>
<evidence type="ECO:0000256" key="1">
    <source>
        <dbReference type="ARBA" id="ARBA00023054"/>
    </source>
</evidence>
<feature type="compositionally biased region" description="Low complexity" evidence="6">
    <location>
        <begin position="239"/>
        <end position="248"/>
    </location>
</feature>
<dbReference type="Proteomes" id="UP000886885">
    <property type="component" value="Chromosome 15D"/>
</dbReference>
<dbReference type="PANTHER" id="PTHR31908">
    <property type="entry name" value="PROTEIN CROWDED NUCLEI 4"/>
    <property type="match status" value="1"/>
</dbReference>
<evidence type="ECO:0000256" key="4">
    <source>
        <dbReference type="ARBA" id="ARBA00024208"/>
    </source>
</evidence>
<comment type="subcellular location">
    <subcellularLocation>
        <location evidence="3">Nucleus lamina</location>
    </subcellularLocation>
</comment>
<evidence type="ECO:0000256" key="5">
    <source>
        <dbReference type="SAM" id="Coils"/>
    </source>
</evidence>
<gene>
    <name evidence="7" type="ORF">POTOM_050157</name>
</gene>
<sequence length="341" mass="38026">MLNKSIEELKGQTQKLEEQRQLLHREREREEISVKIEQLKKLDDLKLALDDMEVEEIQQSNMESSRQKISAIRRLKKQNSVQDNDLVSYGKVDTDNIIGGVNSPTLKANVASSPNSDRFSWIKLRTELIFKNPPGRPLTKSEESGMSGHEDASLTAGTLDTLNGYCGQKYMPVEIFYKSQPIRYAYGEPKVMPEVPPEGNIKKGARAAEYDIVEVANERITHPISDLAAQAGRKRRVDNSSLDNSVDSQPGKSQSNKKRRQEEIAGANLSEDAINNSITWTRDAVCKDQDAAEDADVLIIDKIIEVSEVLKENCVGNVGNGFKSSLSLDAAWEYTALSCII</sequence>
<evidence type="ECO:0000256" key="3">
    <source>
        <dbReference type="ARBA" id="ARBA00024186"/>
    </source>
</evidence>
<organism evidence="7 8">
    <name type="scientific">Populus tomentosa</name>
    <name type="common">Chinese white poplar</name>
    <dbReference type="NCBI Taxonomy" id="118781"/>
    <lineage>
        <taxon>Eukaryota</taxon>
        <taxon>Viridiplantae</taxon>
        <taxon>Streptophyta</taxon>
        <taxon>Embryophyta</taxon>
        <taxon>Tracheophyta</taxon>
        <taxon>Spermatophyta</taxon>
        <taxon>Magnoliopsida</taxon>
        <taxon>eudicotyledons</taxon>
        <taxon>Gunneridae</taxon>
        <taxon>Pentapetalae</taxon>
        <taxon>rosids</taxon>
        <taxon>fabids</taxon>
        <taxon>Malpighiales</taxon>
        <taxon>Salicaceae</taxon>
        <taxon>Saliceae</taxon>
        <taxon>Populus</taxon>
    </lineage>
</organism>
<accession>A0A8X8C972</accession>
<keyword evidence="2" id="KW-0539">Nucleus</keyword>
<feature type="coiled-coil region" evidence="5">
    <location>
        <begin position="2"/>
        <end position="55"/>
    </location>
</feature>
<dbReference type="GO" id="GO:0005652">
    <property type="term" value="C:nuclear lamina"/>
    <property type="evidence" value="ECO:0007669"/>
    <property type="project" value="UniProtKB-SubCell"/>
</dbReference>
<evidence type="ECO:0000256" key="2">
    <source>
        <dbReference type="ARBA" id="ARBA00023242"/>
    </source>
</evidence>
<evidence type="ECO:0000313" key="8">
    <source>
        <dbReference type="Proteomes" id="UP000886885"/>
    </source>
</evidence>
<evidence type="ECO:0000256" key="6">
    <source>
        <dbReference type="SAM" id="MobiDB-lite"/>
    </source>
</evidence>
<name>A0A8X8C972_POPTO</name>
<dbReference type="GO" id="GO:0006997">
    <property type="term" value="P:nucleus organization"/>
    <property type="evidence" value="ECO:0007669"/>
    <property type="project" value="InterPro"/>
</dbReference>
<keyword evidence="1 5" id="KW-0175">Coiled coil</keyword>
<proteinExistence type="inferred from homology"/>
<dbReference type="InterPro" id="IPR040418">
    <property type="entry name" value="CRWN"/>
</dbReference>
<dbReference type="OrthoDB" id="673795at2759"/>
<comment type="caution">
    <text evidence="7">The sequence shown here is derived from an EMBL/GenBank/DDBJ whole genome shotgun (WGS) entry which is preliminary data.</text>
</comment>
<protein>
    <submittedName>
        <fullName evidence="7">Uncharacterized protein</fullName>
    </submittedName>
</protein>
<reference evidence="7" key="1">
    <citation type="journal article" date="2020" name="bioRxiv">
        <title>Hybrid origin of Populus tomentosa Carr. identified through genome sequencing and phylogenomic analysis.</title>
        <authorList>
            <person name="An X."/>
            <person name="Gao K."/>
            <person name="Chen Z."/>
            <person name="Li J."/>
            <person name="Yang X."/>
            <person name="Yang X."/>
            <person name="Zhou J."/>
            <person name="Guo T."/>
            <person name="Zhao T."/>
            <person name="Huang S."/>
            <person name="Miao D."/>
            <person name="Khan W.U."/>
            <person name="Rao P."/>
            <person name="Ye M."/>
            <person name="Lei B."/>
            <person name="Liao W."/>
            <person name="Wang J."/>
            <person name="Ji L."/>
            <person name="Li Y."/>
            <person name="Guo B."/>
            <person name="Mustafa N.S."/>
            <person name="Li S."/>
            <person name="Yun Q."/>
            <person name="Keller S.R."/>
            <person name="Mao J."/>
            <person name="Zhang R."/>
            <person name="Strauss S.H."/>
        </authorList>
    </citation>
    <scope>NUCLEOTIDE SEQUENCE</scope>
    <source>
        <strain evidence="7">GM15</strain>
        <tissue evidence="7">Leaf</tissue>
    </source>
</reference>
<dbReference type="PANTHER" id="PTHR31908:SF2">
    <property type="entry name" value="PROTEIN CROWDED NUCLEI 4"/>
    <property type="match status" value="1"/>
</dbReference>
<feature type="region of interest" description="Disordered" evidence="6">
    <location>
        <begin position="226"/>
        <end position="266"/>
    </location>
</feature>
<evidence type="ECO:0000313" key="7">
    <source>
        <dbReference type="EMBL" id="KAG6745657.1"/>
    </source>
</evidence>